<organism evidence="1 2">
    <name type="scientific">Roseobacter denitrificans (strain ATCC 33942 / OCh 114)</name>
    <name type="common">Erythrobacter sp. (strain OCh 114)</name>
    <name type="synonym">Roseobacter denitrificans</name>
    <dbReference type="NCBI Taxonomy" id="375451"/>
    <lineage>
        <taxon>Bacteria</taxon>
        <taxon>Pseudomonadati</taxon>
        <taxon>Pseudomonadota</taxon>
        <taxon>Alphaproteobacteria</taxon>
        <taxon>Rhodobacterales</taxon>
        <taxon>Roseobacteraceae</taxon>
        <taxon>Roseobacter</taxon>
    </lineage>
</organism>
<dbReference type="STRING" id="375451.RD1_4043"/>
<sequence>MIMQTPSGGYLLPPKAQYSRKVAKGTQKHFTGQLTLGSDENPCLSDVESHTEMAIALNLMTRPDVIHVENQVPFRWRDATGKPHIHHFDFRVLRTDGTRIAIFVKAAFRLESRRLMAEFATIAAQVTPDFADRVVVMTEKDNDPITSHNAELLYAARLAEPEVDSVARKTIQELKTTVRIGALIEEIGHSGQGFWAVVRLLRSGELRLVKREKITHDALVVRGKA</sequence>
<reference evidence="1 2" key="1">
    <citation type="journal article" date="2007" name="J. Bacteriol.">
        <title>The complete genome sequence of Roseobacter denitrificans reveals a mixotrophic rather than photosynthetic metabolism.</title>
        <authorList>
            <person name="Swingley W.D."/>
            <person name="Sadekar S."/>
            <person name="Mastrian S.D."/>
            <person name="Matthies H.J."/>
            <person name="Hao J."/>
            <person name="Ramos H."/>
            <person name="Acharya C.R."/>
            <person name="Conrad A.L."/>
            <person name="Taylor H.L."/>
            <person name="Dejesa L.C."/>
            <person name="Shah M.K."/>
            <person name="O'huallachain M.E."/>
            <person name="Lince M.T."/>
            <person name="Blankenship R.E."/>
            <person name="Beatty J.T."/>
            <person name="Touchman J.W."/>
        </authorList>
    </citation>
    <scope>NUCLEOTIDE SEQUENCE [LARGE SCALE GENOMIC DNA]</scope>
    <source>
        <strain evidence="2">ATCC 33942 / OCh 114</strain>
    </source>
</reference>
<dbReference type="HOGENOM" id="CLU_104170_0_0_5"/>
<dbReference type="KEGG" id="rde:RD1_4043"/>
<proteinExistence type="predicted"/>
<accession>Q160V5</accession>
<evidence type="ECO:0000313" key="1">
    <source>
        <dbReference type="EMBL" id="ABG33488.1"/>
    </source>
</evidence>
<dbReference type="eggNOG" id="ENOG5030IW8">
    <property type="taxonomic scope" value="Bacteria"/>
</dbReference>
<dbReference type="EMBL" id="CP000362">
    <property type="protein sequence ID" value="ABG33488.1"/>
    <property type="molecule type" value="Genomic_DNA"/>
</dbReference>
<name>Q160V5_ROSDO</name>
<keyword evidence="2" id="KW-1185">Reference proteome</keyword>
<evidence type="ECO:0000313" key="2">
    <source>
        <dbReference type="Proteomes" id="UP000007029"/>
    </source>
</evidence>
<dbReference type="AlphaFoldDB" id="Q160V5"/>
<evidence type="ECO:0008006" key="3">
    <source>
        <dbReference type="Google" id="ProtNLM"/>
    </source>
</evidence>
<dbReference type="Proteomes" id="UP000007029">
    <property type="component" value="Chromosome"/>
</dbReference>
<gene>
    <name evidence="1" type="ordered locus">RD1_4043</name>
</gene>
<protein>
    <recommendedName>
        <fullName evidence="3">TnsA endonuclease N-terminal domain-containing protein</fullName>
    </recommendedName>
</protein>